<feature type="transmembrane region" description="Helical" evidence="1">
    <location>
        <begin position="23"/>
        <end position="44"/>
    </location>
</feature>
<dbReference type="GeneID" id="41332294"/>
<organism evidence="2">
    <name type="scientific">Feldmannia irregularis virus a</name>
    <dbReference type="NCBI Taxonomy" id="231992"/>
    <lineage>
        <taxon>Viruses</taxon>
        <taxon>Varidnaviria</taxon>
        <taxon>Bamfordvirae</taxon>
        <taxon>Nucleocytoviricota</taxon>
        <taxon>Megaviricetes</taxon>
        <taxon>Algavirales</taxon>
        <taxon>Phycodnaviridae</taxon>
        <taxon>Phaeovirus</taxon>
        <taxon>Phaeovirus irregularis</taxon>
    </lineage>
</organism>
<keyword evidence="1" id="KW-0812">Transmembrane</keyword>
<evidence type="ECO:0000256" key="1">
    <source>
        <dbReference type="SAM" id="Phobius"/>
    </source>
</evidence>
<name>Q6XM65_9PHYC</name>
<reference evidence="2" key="2">
    <citation type="submission" date="2003-01" db="EMBL/GenBank/DDBJ databases">
        <title>Partial Nucleotide Sequence of the Feldmannia irregularis Virus FirrV-1 Genome: On the Evolution of Large Phaeoviral Genomes.</title>
        <authorList>
            <person name="Delaroque N."/>
            <person name="Knippers R."/>
            <person name="Mueller D.G."/>
            <person name="Boland W."/>
        </authorList>
    </citation>
    <scope>NUCLEOTIDE SEQUENCE</scope>
    <source>
        <strain evidence="2">FirrV-1</strain>
    </source>
</reference>
<keyword evidence="1" id="KW-0472">Membrane</keyword>
<dbReference type="KEGG" id="vg:41332294"/>
<sequence length="84" mass="9553">MEFPMNNQLSDWSYKKFEFTDIFHSKMGIAVTTSVLTFGILAYINPPFVQENNGSKLQIHRPSIHKIGSLSAVSFCILLFVSLR</sequence>
<evidence type="ECO:0000313" key="2">
    <source>
        <dbReference type="EMBL" id="AAR26846.1"/>
    </source>
</evidence>
<keyword evidence="1" id="KW-1133">Transmembrane helix</keyword>
<proteinExistence type="predicted"/>
<accession>Q6XM65</accession>
<protein>
    <submittedName>
        <fullName evidence="2">FirrV-1-A22</fullName>
    </submittedName>
</protein>
<reference evidence="2" key="1">
    <citation type="journal article" date="2003" name="J. Mol. Evol.">
        <title>Comparisons of two large phaeoviral genomes and evolutionary implications.</title>
        <authorList>
            <person name="Delaroque N."/>
            <person name="Boland W."/>
            <person name="Muller D.G."/>
            <person name="Knippers R."/>
        </authorList>
    </citation>
    <scope>NUCLEOTIDE SEQUENCE</scope>
    <source>
        <strain evidence="2">FirrV-1</strain>
    </source>
</reference>
<feature type="transmembrane region" description="Helical" evidence="1">
    <location>
        <begin position="64"/>
        <end position="83"/>
    </location>
</feature>
<dbReference type="EMBL" id="AY225133">
    <property type="protein sequence ID" value="AAR26846.1"/>
    <property type="molecule type" value="Genomic_DNA"/>
</dbReference>
<dbReference type="RefSeq" id="YP_009665698.1">
    <property type="nucleotide sequence ID" value="NC_043254.1"/>
</dbReference>